<organism evidence="3 4">
    <name type="scientific">Glossina palpalis gambiensis</name>
    <dbReference type="NCBI Taxonomy" id="67801"/>
    <lineage>
        <taxon>Eukaryota</taxon>
        <taxon>Metazoa</taxon>
        <taxon>Ecdysozoa</taxon>
        <taxon>Arthropoda</taxon>
        <taxon>Hexapoda</taxon>
        <taxon>Insecta</taxon>
        <taxon>Pterygota</taxon>
        <taxon>Neoptera</taxon>
        <taxon>Endopterygota</taxon>
        <taxon>Diptera</taxon>
        <taxon>Brachycera</taxon>
        <taxon>Muscomorpha</taxon>
        <taxon>Hippoboscoidea</taxon>
        <taxon>Glossinidae</taxon>
        <taxon>Glossina</taxon>
    </lineage>
</organism>
<feature type="coiled-coil region" evidence="1">
    <location>
        <begin position="309"/>
        <end position="424"/>
    </location>
</feature>
<feature type="coiled-coil region" evidence="1">
    <location>
        <begin position="43"/>
        <end position="188"/>
    </location>
</feature>
<dbReference type="STRING" id="67801.A0A1B0AVA9"/>
<dbReference type="Gene3D" id="1.10.287.1490">
    <property type="match status" value="1"/>
</dbReference>
<evidence type="ECO:0000313" key="3">
    <source>
        <dbReference type="EnsemblMetazoa" id="GPPI009890-PA"/>
    </source>
</evidence>
<dbReference type="GO" id="GO:0034451">
    <property type="term" value="C:centriolar satellite"/>
    <property type="evidence" value="ECO:0007669"/>
    <property type="project" value="TreeGrafter"/>
</dbReference>
<accession>A0A1B0AVA9</accession>
<dbReference type="AlphaFoldDB" id="A0A1B0AVA9"/>
<sequence>MDIVETQDQAVGTETPPRRKSKREEKTLENLKKAMSNGCVQKGEKKKLETKKLRKKLVEIEEQNESLSIAVSEKNQEIAELRKSVNSLNDVLNSVPIEELRCNSSIASTKLLELSKKNRQLRAELETTKNRLNKKDLQIQKMERELKMSAEKFHKDTELLKKVNITPVEELQSKYNALQQKLFETRNRNMELHSQLKLTQKCLQQEVGEHVNVNILASHPNSSNWRGRAQHILHLQQKVQELKERLEAHESPVNLTAQFSNPLITEGQDGSLVFEGAESGIAGASIPAPSVLSNLSLSSYERPSVRKSEIQHRAKVESLEKEIANLKSQLEESRGKILALKVRNKTLNDEVSRFKMKTNSLEEQTDFNTTNIATMNDKLNQQKFLYDKRIEELNREISNAMKQREEAELKEEHMRHKYENLKLTMESKDGYNDEMKAVIKKLETDLKAICGGFLFSCRELRKNEFSKQEEFITILDTLESEKNYLVQHNKTLNERIDQERHKNENLQELLSKQKIRIARLEVKLREMEKEFDSHQERRKRTQRIHDYSNSLNALGSTTSFSSMTFENVTLNSGKAISNHNFNANDIDDVNDISDLKNRLELANEKIAMLKEKLDYIVAEKENDLKTFEEIINNSKMLILESILAQRSSNNLHRVYDPPMDGFYFENIFSLKTLGVLGAKLTITATYENSFLGKV</sequence>
<keyword evidence="1" id="KW-0175">Coiled coil</keyword>
<protein>
    <recommendedName>
        <fullName evidence="5">Coiled-coil domain-containing protein 13</fullName>
    </recommendedName>
</protein>
<evidence type="ECO:0000256" key="2">
    <source>
        <dbReference type="SAM" id="MobiDB-lite"/>
    </source>
</evidence>
<feature type="coiled-coil region" evidence="1">
    <location>
        <begin position="592"/>
        <end position="619"/>
    </location>
</feature>
<dbReference type="PANTHER" id="PTHR31935">
    <property type="entry name" value="COILED-COIL DOMAIN-CONTAINING PROTEIN 13"/>
    <property type="match status" value="1"/>
</dbReference>
<reference evidence="4" key="1">
    <citation type="submission" date="2015-01" db="EMBL/GenBank/DDBJ databases">
        <authorList>
            <person name="Aksoy S."/>
            <person name="Warren W."/>
            <person name="Wilson R.K."/>
        </authorList>
    </citation>
    <scope>NUCLEOTIDE SEQUENCE [LARGE SCALE GENOMIC DNA]</scope>
    <source>
        <strain evidence="4">IAEA</strain>
    </source>
</reference>
<evidence type="ECO:0000256" key="1">
    <source>
        <dbReference type="SAM" id="Coils"/>
    </source>
</evidence>
<feature type="compositionally biased region" description="Polar residues" evidence="2">
    <location>
        <begin position="1"/>
        <end position="12"/>
    </location>
</feature>
<feature type="region of interest" description="Disordered" evidence="2">
    <location>
        <begin position="1"/>
        <end position="26"/>
    </location>
</feature>
<dbReference type="PANTHER" id="PTHR31935:SF1">
    <property type="entry name" value="COILED-COIL DOMAIN-CONTAINING PROTEIN 13"/>
    <property type="match status" value="1"/>
</dbReference>
<dbReference type="InterPro" id="IPR038929">
    <property type="entry name" value="CCDC13"/>
</dbReference>
<dbReference type="GO" id="GO:1905515">
    <property type="term" value="P:non-motile cilium assembly"/>
    <property type="evidence" value="ECO:0007669"/>
    <property type="project" value="TreeGrafter"/>
</dbReference>
<dbReference type="VEuPathDB" id="VectorBase:GPPI009890"/>
<dbReference type="GO" id="GO:0031122">
    <property type="term" value="P:cytoplasmic microtubule organization"/>
    <property type="evidence" value="ECO:0007669"/>
    <property type="project" value="TreeGrafter"/>
</dbReference>
<proteinExistence type="predicted"/>
<evidence type="ECO:0000313" key="4">
    <source>
        <dbReference type="Proteomes" id="UP000092460"/>
    </source>
</evidence>
<reference evidence="3" key="2">
    <citation type="submission" date="2020-05" db="UniProtKB">
        <authorList>
            <consortium name="EnsemblMetazoa"/>
        </authorList>
    </citation>
    <scope>IDENTIFICATION</scope>
    <source>
        <strain evidence="3">IAEA</strain>
    </source>
</reference>
<name>A0A1B0AVA9_9MUSC</name>
<feature type="coiled-coil region" evidence="1">
    <location>
        <begin position="489"/>
        <end position="544"/>
    </location>
</feature>
<evidence type="ECO:0008006" key="5">
    <source>
        <dbReference type="Google" id="ProtNLM"/>
    </source>
</evidence>
<keyword evidence="4" id="KW-1185">Reference proteome</keyword>
<dbReference type="EMBL" id="JXJN01004168">
    <property type="status" value="NOT_ANNOTATED_CDS"/>
    <property type="molecule type" value="Genomic_DNA"/>
</dbReference>
<dbReference type="EnsemblMetazoa" id="GPPI009890-RA">
    <property type="protein sequence ID" value="GPPI009890-PA"/>
    <property type="gene ID" value="GPPI009890"/>
</dbReference>
<dbReference type="Proteomes" id="UP000092460">
    <property type="component" value="Unassembled WGS sequence"/>
</dbReference>